<dbReference type="Proteomes" id="UP000775547">
    <property type="component" value="Unassembled WGS sequence"/>
</dbReference>
<dbReference type="InterPro" id="IPR002104">
    <property type="entry name" value="Integrase_catalytic"/>
</dbReference>
<dbReference type="GO" id="GO:0006310">
    <property type="term" value="P:DNA recombination"/>
    <property type="evidence" value="ECO:0007669"/>
    <property type="project" value="UniProtKB-KW"/>
</dbReference>
<dbReference type="Pfam" id="PF00589">
    <property type="entry name" value="Phage_integrase"/>
    <property type="match status" value="1"/>
</dbReference>
<dbReference type="InterPro" id="IPR013762">
    <property type="entry name" value="Integrase-like_cat_sf"/>
</dbReference>
<dbReference type="EMBL" id="JABCKV010000460">
    <property type="protein sequence ID" value="KAG5640888.1"/>
    <property type="molecule type" value="Genomic_DNA"/>
</dbReference>
<dbReference type="Gene3D" id="1.10.443.10">
    <property type="entry name" value="Intergrase catalytic core"/>
    <property type="match status" value="1"/>
</dbReference>
<reference evidence="3" key="2">
    <citation type="submission" date="2021-10" db="EMBL/GenBank/DDBJ databases">
        <title>Phylogenomics reveals ancestral predisposition of the termite-cultivated fungus Termitomyces towards a domesticated lifestyle.</title>
        <authorList>
            <person name="Auxier B."/>
            <person name="Grum-Grzhimaylo A."/>
            <person name="Cardenas M.E."/>
            <person name="Lodge J.D."/>
            <person name="Laessoe T."/>
            <person name="Pedersen O."/>
            <person name="Smith M.E."/>
            <person name="Kuyper T.W."/>
            <person name="Franco-Molano E.A."/>
            <person name="Baroni T.J."/>
            <person name="Aanen D.K."/>
        </authorList>
    </citation>
    <scope>NUCLEOTIDE SEQUENCE</scope>
    <source>
        <strain evidence="3">AP01</strain>
        <tissue evidence="3">Mycelium</tissue>
    </source>
</reference>
<dbReference type="PANTHER" id="PTHR33435">
    <property type="entry name" value="PROTEIN CBG21870-RELATED"/>
    <property type="match status" value="1"/>
</dbReference>
<keyword evidence="4" id="KW-1185">Reference proteome</keyword>
<organism evidence="3 4">
    <name type="scientific">Asterophora parasitica</name>
    <dbReference type="NCBI Taxonomy" id="117018"/>
    <lineage>
        <taxon>Eukaryota</taxon>
        <taxon>Fungi</taxon>
        <taxon>Dikarya</taxon>
        <taxon>Basidiomycota</taxon>
        <taxon>Agaricomycotina</taxon>
        <taxon>Agaricomycetes</taxon>
        <taxon>Agaricomycetidae</taxon>
        <taxon>Agaricales</taxon>
        <taxon>Tricholomatineae</taxon>
        <taxon>Lyophyllaceae</taxon>
        <taxon>Asterophora</taxon>
    </lineage>
</organism>
<dbReference type="GO" id="GO:0003677">
    <property type="term" value="F:DNA binding"/>
    <property type="evidence" value="ECO:0007669"/>
    <property type="project" value="InterPro"/>
</dbReference>
<dbReference type="InterPro" id="IPR011010">
    <property type="entry name" value="DNA_brk_join_enz"/>
</dbReference>
<dbReference type="GO" id="GO:0015074">
    <property type="term" value="P:DNA integration"/>
    <property type="evidence" value="ECO:0007669"/>
    <property type="project" value="InterPro"/>
</dbReference>
<evidence type="ECO:0000256" key="1">
    <source>
        <dbReference type="ARBA" id="ARBA00023172"/>
    </source>
</evidence>
<sequence length="237" mass="25932">MEEGRALSTLKILSAAFSYFSDPIPSNFTSILSHLHTSTKRKYTVAHHDSIPPSHIDALVQYASLHPFDVTAIRTALGAAIAFGALLRVSELLALRRDDLQLSPTHLKITVAKAKNDQFGEGRETFIEVPEDSITLSIFHSYGDKVPASPWLFPSISHPDLPLSADTFRKDLTRLCASAGVPRMTPHQLRSGGANESIRRGTPLEEVQRRGRWKSLAGITPYVKDTLEAQGGALALP</sequence>
<evidence type="ECO:0000313" key="4">
    <source>
        <dbReference type="Proteomes" id="UP000775547"/>
    </source>
</evidence>
<keyword evidence="1" id="KW-0233">DNA recombination</keyword>
<dbReference type="AlphaFoldDB" id="A0A9P7K8A5"/>
<accession>A0A9P7K8A5</accession>
<protein>
    <recommendedName>
        <fullName evidence="2">Tyr recombinase domain-containing protein</fullName>
    </recommendedName>
</protein>
<feature type="domain" description="Tyr recombinase" evidence="2">
    <location>
        <begin position="46"/>
        <end position="235"/>
    </location>
</feature>
<dbReference type="SUPFAM" id="SSF56349">
    <property type="entry name" value="DNA breaking-rejoining enzymes"/>
    <property type="match status" value="1"/>
</dbReference>
<evidence type="ECO:0000259" key="2">
    <source>
        <dbReference type="PROSITE" id="PS51898"/>
    </source>
</evidence>
<comment type="caution">
    <text evidence="3">The sequence shown here is derived from an EMBL/GenBank/DDBJ whole genome shotgun (WGS) entry which is preliminary data.</text>
</comment>
<reference evidence="3" key="1">
    <citation type="submission" date="2020-07" db="EMBL/GenBank/DDBJ databases">
        <authorList>
            <person name="Nieuwenhuis M."/>
            <person name="Van De Peppel L.J.J."/>
        </authorList>
    </citation>
    <scope>NUCLEOTIDE SEQUENCE</scope>
    <source>
        <strain evidence="3">AP01</strain>
        <tissue evidence="3">Mycelium</tissue>
    </source>
</reference>
<dbReference type="PANTHER" id="PTHR33435:SF3">
    <property type="entry name" value="PROTEIN CBG21870"/>
    <property type="match status" value="1"/>
</dbReference>
<dbReference type="PROSITE" id="PS51898">
    <property type="entry name" value="TYR_RECOMBINASE"/>
    <property type="match status" value="1"/>
</dbReference>
<dbReference type="OrthoDB" id="3266428at2759"/>
<gene>
    <name evidence="3" type="ORF">DXG03_006737</name>
</gene>
<proteinExistence type="predicted"/>
<name>A0A9P7K8A5_9AGAR</name>
<evidence type="ECO:0000313" key="3">
    <source>
        <dbReference type="EMBL" id="KAG5640888.1"/>
    </source>
</evidence>